<feature type="domain" description="Glycosyltransferase subfamily 4-like N-terminal" evidence="3">
    <location>
        <begin position="32"/>
        <end position="194"/>
    </location>
</feature>
<protein>
    <submittedName>
        <fullName evidence="4">Glycosyltransferase involved in cell wall biosynthesis</fullName>
    </submittedName>
</protein>
<dbReference type="SUPFAM" id="SSF53756">
    <property type="entry name" value="UDP-Glycosyltransferase/glycogen phosphorylase"/>
    <property type="match status" value="1"/>
</dbReference>
<evidence type="ECO:0000256" key="1">
    <source>
        <dbReference type="ARBA" id="ARBA00022676"/>
    </source>
</evidence>
<dbReference type="EMBL" id="JACHMN010000002">
    <property type="protein sequence ID" value="MBB5870807.1"/>
    <property type="molecule type" value="Genomic_DNA"/>
</dbReference>
<keyword evidence="5" id="KW-1185">Reference proteome</keyword>
<accession>A0A841BP00</accession>
<reference evidence="4 5" key="1">
    <citation type="submission" date="2020-08" db="EMBL/GenBank/DDBJ databases">
        <title>Sequencing the genomes of 1000 actinobacteria strains.</title>
        <authorList>
            <person name="Klenk H.-P."/>
        </authorList>
    </citation>
    <scope>NUCLEOTIDE SEQUENCE [LARGE SCALE GENOMIC DNA]</scope>
    <source>
        <strain evidence="4 5">DSM 45362</strain>
    </source>
</reference>
<gene>
    <name evidence="4" type="ORF">F4553_004186</name>
</gene>
<name>A0A841BP00_9ACTN</name>
<dbReference type="Pfam" id="PF13692">
    <property type="entry name" value="Glyco_trans_1_4"/>
    <property type="match status" value="1"/>
</dbReference>
<evidence type="ECO:0000256" key="2">
    <source>
        <dbReference type="ARBA" id="ARBA00022679"/>
    </source>
</evidence>
<evidence type="ECO:0000313" key="4">
    <source>
        <dbReference type="EMBL" id="MBB5870807.1"/>
    </source>
</evidence>
<keyword evidence="1" id="KW-0328">Glycosyltransferase</keyword>
<dbReference type="RefSeq" id="WP_184838444.1">
    <property type="nucleotide sequence ID" value="NZ_JACHMN010000002.1"/>
</dbReference>
<dbReference type="Pfam" id="PF13439">
    <property type="entry name" value="Glyco_transf_4"/>
    <property type="match status" value="1"/>
</dbReference>
<evidence type="ECO:0000313" key="5">
    <source>
        <dbReference type="Proteomes" id="UP000587527"/>
    </source>
</evidence>
<sequence length="389" mass="41331">MRQLTDSVAAPAETGLAPLRSVALIIGQLGLGGAEKQVALLALGLHRRGIHTRVITLFSGGPREDDLRAAGVPVHNLGLRRLGRNPADAARLAIGLGRLTAHLRRDRPDVVHSFLYHAYVLATPPARLAGVRVVVAGRRSLGTYLENRRLAQAAQRAVTRRTDLLIANAYAVADDTRRREGLGGDRLAVVYNGLPDAAFAPTTPADLPDPVGPVVVCVANLHDYKGHRHLLDAAALVRTPVTLVLIGDGTERAALAEQADRLGIDLRLLGHASPEEVPAWLARADLVVLPSLTEGMSNAVMEAMAAGRAIVATDVGGTGELLRDRGSLVPPGDPRALAHAIDALLDDPGERLRVGTAARDFAREHLTAEAMVRRHIEIYRELVAAKCAG</sequence>
<proteinExistence type="predicted"/>
<dbReference type="AlphaFoldDB" id="A0A841BP00"/>
<dbReference type="InterPro" id="IPR028098">
    <property type="entry name" value="Glyco_trans_4-like_N"/>
</dbReference>
<organism evidence="4 5">
    <name type="scientific">Allocatelliglobosispora scoriae</name>
    <dbReference type="NCBI Taxonomy" id="643052"/>
    <lineage>
        <taxon>Bacteria</taxon>
        <taxon>Bacillati</taxon>
        <taxon>Actinomycetota</taxon>
        <taxon>Actinomycetes</taxon>
        <taxon>Micromonosporales</taxon>
        <taxon>Micromonosporaceae</taxon>
        <taxon>Allocatelliglobosispora</taxon>
    </lineage>
</organism>
<comment type="caution">
    <text evidence="4">The sequence shown here is derived from an EMBL/GenBank/DDBJ whole genome shotgun (WGS) entry which is preliminary data.</text>
</comment>
<keyword evidence="2 4" id="KW-0808">Transferase</keyword>
<dbReference type="GO" id="GO:0016757">
    <property type="term" value="F:glycosyltransferase activity"/>
    <property type="evidence" value="ECO:0007669"/>
    <property type="project" value="UniProtKB-KW"/>
</dbReference>
<evidence type="ECO:0000259" key="3">
    <source>
        <dbReference type="Pfam" id="PF13439"/>
    </source>
</evidence>
<dbReference type="Proteomes" id="UP000587527">
    <property type="component" value="Unassembled WGS sequence"/>
</dbReference>
<dbReference type="Gene3D" id="3.40.50.2000">
    <property type="entry name" value="Glycogen Phosphorylase B"/>
    <property type="match status" value="2"/>
</dbReference>
<dbReference type="PANTHER" id="PTHR12526">
    <property type="entry name" value="GLYCOSYLTRANSFERASE"/>
    <property type="match status" value="1"/>
</dbReference>